<dbReference type="Gene3D" id="3.30.70.360">
    <property type="match status" value="1"/>
</dbReference>
<dbReference type="NCBIfam" id="TIGR01902">
    <property type="entry name" value="dapE-lys-deAc"/>
    <property type="match status" value="1"/>
</dbReference>
<comment type="catalytic activity">
    <reaction evidence="9">
        <text>[amino-group carrier protein]-C-terminal-gamma-(L-ornithyl)-L-glutamate + H2O = [amino-group carrier protein]-C-terminal-L-glutamate + L-ornithine</text>
        <dbReference type="Rhea" id="RHEA:52676"/>
        <dbReference type="Rhea" id="RHEA-COMP:9693"/>
        <dbReference type="Rhea" id="RHEA-COMP:13328"/>
        <dbReference type="ChEBI" id="CHEBI:15377"/>
        <dbReference type="ChEBI" id="CHEBI:46911"/>
        <dbReference type="ChEBI" id="CHEBI:78525"/>
        <dbReference type="ChEBI" id="CHEBI:136763"/>
        <dbReference type="EC" id="3.5.1.132"/>
    </reaction>
</comment>
<protein>
    <recommendedName>
        <fullName evidence="9">[LysW]-lysine/[LysW]-ornithine hydrolase</fullName>
        <ecNumber evidence="9">3.5.1.130</ecNumber>
    </recommendedName>
</protein>
<dbReference type="HAMAP" id="MF_01120">
    <property type="entry name" value="LysK"/>
    <property type="match status" value="1"/>
</dbReference>
<feature type="domain" description="Peptidase M20 dimerisation" evidence="10">
    <location>
        <begin position="157"/>
        <end position="245"/>
    </location>
</feature>
<dbReference type="GO" id="GO:0042450">
    <property type="term" value="P:L-arginine biosynthetic process via ornithine"/>
    <property type="evidence" value="ECO:0007669"/>
    <property type="project" value="UniProtKB-UniRule"/>
</dbReference>
<feature type="binding site" evidence="9">
    <location>
        <position position="91"/>
    </location>
    <ligand>
        <name>Zn(2+)</name>
        <dbReference type="ChEBI" id="CHEBI:29105"/>
        <label>2</label>
    </ligand>
</feature>
<keyword evidence="6 9" id="KW-0862">Zinc</keyword>
<evidence type="ECO:0000256" key="9">
    <source>
        <dbReference type="HAMAP-Rule" id="MF_01120"/>
    </source>
</evidence>
<keyword evidence="8 9" id="KW-0170">Cobalt</keyword>
<comment type="pathway">
    <text evidence="9">Amino-acid biosynthesis; L-lysine biosynthesis via AAA pathway; L-lysine from L-alpha-aminoadipate (Thermus route): step 5/5.</text>
</comment>
<keyword evidence="12" id="KW-1185">Reference proteome</keyword>
<keyword evidence="3 9" id="KW-0028">Amino-acid biosynthesis</keyword>
<dbReference type="Gene3D" id="3.40.630.10">
    <property type="entry name" value="Zn peptidases"/>
    <property type="match status" value="1"/>
</dbReference>
<organism evidence="11 12">
    <name type="scientific">Metallosphaera hakonensis JCM 8857 = DSM 7519</name>
    <dbReference type="NCBI Taxonomy" id="1293036"/>
    <lineage>
        <taxon>Archaea</taxon>
        <taxon>Thermoproteota</taxon>
        <taxon>Thermoprotei</taxon>
        <taxon>Sulfolobales</taxon>
        <taxon>Sulfolobaceae</taxon>
        <taxon>Metallosphaera</taxon>
    </lineage>
</organism>
<keyword evidence="4 9" id="KW-0479">Metal-binding</keyword>
<dbReference type="GO" id="GO:0050897">
    <property type="term" value="F:cobalt ion binding"/>
    <property type="evidence" value="ECO:0007669"/>
    <property type="project" value="UniProtKB-UniRule"/>
</dbReference>
<dbReference type="OrthoDB" id="133929at2157"/>
<comment type="catalytic activity">
    <reaction evidence="9">
        <text>[amino-group carrier protein]-C-terminal-gamma-(L-lysyl)-L-glutamate + H2O = [amino-group carrier protein]-C-terminal-L-glutamate + L-lysine</text>
        <dbReference type="Rhea" id="RHEA:48684"/>
        <dbReference type="Rhea" id="RHEA-COMP:9693"/>
        <dbReference type="Rhea" id="RHEA-COMP:9715"/>
        <dbReference type="ChEBI" id="CHEBI:15377"/>
        <dbReference type="ChEBI" id="CHEBI:32551"/>
        <dbReference type="ChEBI" id="CHEBI:78525"/>
        <dbReference type="ChEBI" id="CHEBI:78526"/>
        <dbReference type="EC" id="3.5.1.130"/>
    </reaction>
</comment>
<dbReference type="InterPro" id="IPR002933">
    <property type="entry name" value="Peptidase_M20"/>
</dbReference>
<evidence type="ECO:0000256" key="1">
    <source>
        <dbReference type="ARBA" id="ARBA00022490"/>
    </source>
</evidence>
<dbReference type="InterPro" id="IPR011650">
    <property type="entry name" value="Peptidase_M20_dimer"/>
</dbReference>
<feature type="binding site" evidence="9">
    <location>
        <position position="67"/>
    </location>
    <ligand>
        <name>Zn(2+)</name>
        <dbReference type="ChEBI" id="CHEBI:29105"/>
        <label>1</label>
    </ligand>
</feature>
<proteinExistence type="inferred from homology"/>
<evidence type="ECO:0000313" key="11">
    <source>
        <dbReference type="EMBL" id="AWR99327.1"/>
    </source>
</evidence>
<comment type="pathway">
    <text evidence="9">Amino-acid biosynthesis; L-arginine biosynthesis.</text>
</comment>
<accession>A0A2U9ITT1</accession>
<dbReference type="Pfam" id="PF01546">
    <property type="entry name" value="Peptidase_M20"/>
    <property type="match status" value="1"/>
</dbReference>
<dbReference type="UniPathway" id="UPA00068"/>
<dbReference type="GO" id="GO:0016811">
    <property type="term" value="F:hydrolase activity, acting on carbon-nitrogen (but not peptide) bonds, in linear amides"/>
    <property type="evidence" value="ECO:0007669"/>
    <property type="project" value="UniProtKB-UniRule"/>
</dbReference>
<dbReference type="Proteomes" id="UP000247586">
    <property type="component" value="Chromosome"/>
</dbReference>
<feature type="binding site" evidence="9">
    <location>
        <position position="91"/>
    </location>
    <ligand>
        <name>Zn(2+)</name>
        <dbReference type="ChEBI" id="CHEBI:29105"/>
        <label>1</label>
    </ligand>
</feature>
<keyword evidence="5 9" id="KW-0378">Hydrolase</keyword>
<evidence type="ECO:0000256" key="6">
    <source>
        <dbReference type="ARBA" id="ARBA00022833"/>
    </source>
</evidence>
<dbReference type="EC" id="3.5.1.130" evidence="9"/>
<dbReference type="SUPFAM" id="SSF53187">
    <property type="entry name" value="Zn-dependent exopeptidases"/>
    <property type="match status" value="1"/>
</dbReference>
<feature type="binding site" evidence="9">
    <location>
        <position position="145"/>
    </location>
    <ligand>
        <name>Zn(2+)</name>
        <dbReference type="ChEBI" id="CHEBI:29105"/>
        <label>1</label>
    </ligand>
</feature>
<comment type="subcellular location">
    <subcellularLocation>
        <location evidence="9">Cytoplasm</location>
    </subcellularLocation>
</comment>
<comment type="similarity">
    <text evidence="9">Belongs to the peptidase M20A family. LysK subfamily.</text>
</comment>
<dbReference type="PANTHER" id="PTHR43808">
    <property type="entry name" value="ACETYLORNITHINE DEACETYLASE"/>
    <property type="match status" value="1"/>
</dbReference>
<dbReference type="GO" id="GO:0019878">
    <property type="term" value="P:lysine biosynthetic process via aminoadipic acid"/>
    <property type="evidence" value="ECO:0007669"/>
    <property type="project" value="UniProtKB-UniRule"/>
</dbReference>
<evidence type="ECO:0000256" key="3">
    <source>
        <dbReference type="ARBA" id="ARBA00022605"/>
    </source>
</evidence>
<dbReference type="GO" id="GO:0005737">
    <property type="term" value="C:cytoplasm"/>
    <property type="evidence" value="ECO:0007669"/>
    <property type="project" value="UniProtKB-SubCell"/>
</dbReference>
<dbReference type="InterPro" id="IPR001261">
    <property type="entry name" value="ArgE/DapE_CS"/>
</dbReference>
<comment type="function">
    <text evidence="9">Catalyzes the release of L-lysine from [LysW]-gamma-L-lysine and the release of L-ornithine from [LysW]-L-ornithine.</text>
</comment>
<dbReference type="EMBL" id="CP029287">
    <property type="protein sequence ID" value="AWR99327.1"/>
    <property type="molecule type" value="Genomic_DNA"/>
</dbReference>
<name>A0A2U9ITT1_9CREN</name>
<reference evidence="11" key="1">
    <citation type="submission" date="2018-05" db="EMBL/GenBank/DDBJ databases">
        <title>Complete Genome Sequences of Extremely Thermoacidophilic, Metal-Mobilizing Type-Strain Members of the Archaeal Family Sulfolobaceae: Acidianus brierleyi DSM-1651T, Acidianus sulfidivorans DSM-18786T, Metallosphaera hakonensis DSM-7519T, and Metallosphaera prunae DSM-10039T.</title>
        <authorList>
            <person name="Counts J.A."/>
            <person name="Kelly R.M."/>
        </authorList>
    </citation>
    <scope>NUCLEOTIDE SEQUENCE [LARGE SCALE GENOMIC DNA]</scope>
    <source>
        <strain evidence="11">HO1-1</strain>
    </source>
</reference>
<dbReference type="PROSITE" id="PS00759">
    <property type="entry name" value="ARGE_DAPE_CPG2_2"/>
    <property type="match status" value="1"/>
</dbReference>
<evidence type="ECO:0000256" key="7">
    <source>
        <dbReference type="ARBA" id="ARBA00023154"/>
    </source>
</evidence>
<sequence>MQLEKELLKQKGREVLEKLLNVYTPSGEEARALSTFEKISRDLNLELKVTGTNSFFLGEGDILLASHLDTIQGFISPSFRGEEVLGRGAVDAKGPLTSMILATWIINEMGCKVQVGALSDEENKSAGARELISTGRKYSHIIVGEPTNTTHIAVEYRGLLRIGVKCRGEQEHSSSSTRNLFLQYAPKVIEVSRLPSDYGTPSIVPTIVRSGDSLNVTPGDFYVHFDIRYPYGISERELLSKISEAFPECGVDVTETMAPVKVSPSTYSVKSLMRALIRQGLKPTLVRKGGTSDMNLLSSITTSIATYGPGESKLEHTDFERITLDEIYIATLTYVYALEELCSKH</sequence>
<dbReference type="UniPathway" id="UPA00033">
    <property type="reaction ID" value="UER00039"/>
</dbReference>
<dbReference type="NCBIfam" id="NF001747">
    <property type="entry name" value="PRK00466.1"/>
    <property type="match status" value="1"/>
</dbReference>
<keyword evidence="1 9" id="KW-0963">Cytoplasm</keyword>
<evidence type="ECO:0000256" key="2">
    <source>
        <dbReference type="ARBA" id="ARBA00022571"/>
    </source>
</evidence>
<evidence type="ECO:0000259" key="10">
    <source>
        <dbReference type="Pfam" id="PF07687"/>
    </source>
</evidence>
<evidence type="ECO:0000256" key="4">
    <source>
        <dbReference type="ARBA" id="ARBA00022723"/>
    </source>
</evidence>
<feature type="active site" evidence="9">
    <location>
        <position position="69"/>
    </location>
</feature>
<dbReference type="GO" id="GO:0008270">
    <property type="term" value="F:zinc ion binding"/>
    <property type="evidence" value="ECO:0007669"/>
    <property type="project" value="UniProtKB-UniRule"/>
</dbReference>
<keyword evidence="7 9" id="KW-0457">Lysine biosynthesis</keyword>
<dbReference type="KEGG" id="mhk:DFR87_05960"/>
<feature type="active site" description="Proton acceptor" evidence="9">
    <location>
        <position position="121"/>
    </location>
</feature>
<evidence type="ECO:0000256" key="5">
    <source>
        <dbReference type="ARBA" id="ARBA00022801"/>
    </source>
</evidence>
<evidence type="ECO:0000313" key="12">
    <source>
        <dbReference type="Proteomes" id="UP000247586"/>
    </source>
</evidence>
<keyword evidence="2 9" id="KW-0055">Arginine biosynthesis</keyword>
<dbReference type="SUPFAM" id="SSF55031">
    <property type="entry name" value="Bacterial exopeptidase dimerisation domain"/>
    <property type="match status" value="1"/>
</dbReference>
<dbReference type="InterPro" id="IPR050072">
    <property type="entry name" value="Peptidase_M20A"/>
</dbReference>
<dbReference type="Pfam" id="PF07687">
    <property type="entry name" value="M20_dimer"/>
    <property type="match status" value="1"/>
</dbReference>
<feature type="binding site" evidence="9">
    <location>
        <position position="316"/>
    </location>
    <ligand>
        <name>Zn(2+)</name>
        <dbReference type="ChEBI" id="CHEBI:29105"/>
        <label>2</label>
    </ligand>
</feature>
<feature type="binding site" evidence="9">
    <location>
        <position position="122"/>
    </location>
    <ligand>
        <name>Zn(2+)</name>
        <dbReference type="ChEBI" id="CHEBI:29105"/>
        <label>2</label>
    </ligand>
</feature>
<dbReference type="InterPro" id="IPR036264">
    <property type="entry name" value="Bact_exopeptidase_dim_dom"/>
</dbReference>
<comment type="cofactor">
    <cofactor evidence="9">
        <name>Zn(2+)</name>
        <dbReference type="ChEBI" id="CHEBI:29105"/>
    </cofactor>
    <cofactor evidence="9">
        <name>Co(2+)</name>
        <dbReference type="ChEBI" id="CHEBI:48828"/>
    </cofactor>
    <text evidence="9">Binds 2 Zn(2+) or Co(2+) ions per subunit.</text>
</comment>
<dbReference type="AlphaFoldDB" id="A0A2U9ITT1"/>
<dbReference type="RefSeq" id="WP_110369122.1">
    <property type="nucleotide sequence ID" value="NZ_CP029287.2"/>
</dbReference>
<evidence type="ECO:0000256" key="8">
    <source>
        <dbReference type="ARBA" id="ARBA00023285"/>
    </source>
</evidence>
<dbReference type="STRING" id="1293036.GCA_001315825_00926"/>
<dbReference type="GeneID" id="36834868"/>
<dbReference type="PANTHER" id="PTHR43808:SF28">
    <property type="entry name" value="[LYSW]-LYSINE_[LYSW]-ORNITHINE HYDROLASE"/>
    <property type="match status" value="1"/>
</dbReference>
<dbReference type="InterPro" id="IPR010175">
    <property type="entry name" value="LysK"/>
</dbReference>
<gene>
    <name evidence="9" type="primary">lysK</name>
    <name evidence="11" type="ORF">DFR87_05960</name>
</gene>